<dbReference type="InterPro" id="IPR013216">
    <property type="entry name" value="Methyltransf_11"/>
</dbReference>
<evidence type="ECO:0000313" key="3">
    <source>
        <dbReference type="Proteomes" id="UP000682713"/>
    </source>
</evidence>
<evidence type="ECO:0000259" key="1">
    <source>
        <dbReference type="Pfam" id="PF08241"/>
    </source>
</evidence>
<dbReference type="CDD" id="cd02440">
    <property type="entry name" value="AdoMet_MTases"/>
    <property type="match status" value="1"/>
</dbReference>
<dbReference type="Gene3D" id="3.40.50.150">
    <property type="entry name" value="Vaccinia Virus protein VP39"/>
    <property type="match status" value="1"/>
</dbReference>
<proteinExistence type="predicted"/>
<keyword evidence="2" id="KW-0489">Methyltransferase</keyword>
<keyword evidence="3" id="KW-1185">Reference proteome</keyword>
<dbReference type="AlphaFoldDB" id="A0A942TM87"/>
<dbReference type="Pfam" id="PF08241">
    <property type="entry name" value="Methyltransf_11"/>
    <property type="match status" value="1"/>
</dbReference>
<protein>
    <submittedName>
        <fullName evidence="2">Methyltransferase domain-containing protein</fullName>
    </submittedName>
</protein>
<name>A0A942TM87_9BACI</name>
<dbReference type="GO" id="GO:0008757">
    <property type="term" value="F:S-adenosylmethionine-dependent methyltransferase activity"/>
    <property type="evidence" value="ECO:0007669"/>
    <property type="project" value="InterPro"/>
</dbReference>
<dbReference type="RefSeq" id="WP_213109308.1">
    <property type="nucleotide sequence ID" value="NZ_JAGYPJ010000001.1"/>
</dbReference>
<feature type="domain" description="Methyltransferase type 11" evidence="1">
    <location>
        <begin position="61"/>
        <end position="159"/>
    </location>
</feature>
<dbReference type="SUPFAM" id="SSF53335">
    <property type="entry name" value="S-adenosyl-L-methionine-dependent methyltransferases"/>
    <property type="match status" value="1"/>
</dbReference>
<comment type="caution">
    <text evidence="2">The sequence shown here is derived from an EMBL/GenBank/DDBJ whole genome shotgun (WGS) entry which is preliminary data.</text>
</comment>
<reference evidence="2 3" key="1">
    <citation type="submission" date="2021-05" db="EMBL/GenBank/DDBJ databases">
        <title>Novel Bacillus species.</title>
        <authorList>
            <person name="Liu G."/>
        </authorList>
    </citation>
    <scope>NUCLEOTIDE SEQUENCE [LARGE SCALE GENOMIC DNA]</scope>
    <source>
        <strain evidence="2 3">FJAT-49732</strain>
    </source>
</reference>
<dbReference type="PANTHER" id="PTHR43591">
    <property type="entry name" value="METHYLTRANSFERASE"/>
    <property type="match status" value="1"/>
</dbReference>
<evidence type="ECO:0000313" key="2">
    <source>
        <dbReference type="EMBL" id="MBS4198562.1"/>
    </source>
</evidence>
<dbReference type="EMBL" id="JAGYPJ010000001">
    <property type="protein sequence ID" value="MBS4198562.1"/>
    <property type="molecule type" value="Genomic_DNA"/>
</dbReference>
<keyword evidence="2" id="KW-0808">Transferase</keyword>
<dbReference type="Proteomes" id="UP000682713">
    <property type="component" value="Unassembled WGS sequence"/>
</dbReference>
<dbReference type="GO" id="GO:0032259">
    <property type="term" value="P:methylation"/>
    <property type="evidence" value="ECO:0007669"/>
    <property type="project" value="UniProtKB-KW"/>
</dbReference>
<sequence length="288" mass="32976">MTQAKDYYENSTDKDSIRSIYRTGQNLEWKYDVMNKYAIHEQSFEEWAIKKLQLVGNEKILDVGAGNGRFSLPIAAKLKNNGGFIMAGDLSTGVLEESYIIANKDDLPMVHLRLDAEDLPFLSNEFDVVMANHMLYHVSNISNTLTEIRRVLKSRGIFLATTNSEKGMPELFSLHLQTMRELGIGFDHSKNHLTFSMENGEHMLRSFFNKVDKHSFDAGFEVDDPEPVLQYYMATQLYQGPFNDESINSDIRKLIQSTFYHFTEKALRLAGGKLRISKPVCAFICQYD</sequence>
<accession>A0A942TM87</accession>
<dbReference type="PANTHER" id="PTHR43591:SF24">
    <property type="entry name" value="2-METHOXY-6-POLYPRENYL-1,4-BENZOQUINOL METHYLASE, MITOCHONDRIAL"/>
    <property type="match status" value="1"/>
</dbReference>
<gene>
    <name evidence="2" type="ORF">KHA93_02725</name>
</gene>
<dbReference type="InterPro" id="IPR029063">
    <property type="entry name" value="SAM-dependent_MTases_sf"/>
</dbReference>
<organism evidence="2 3">
    <name type="scientific">Lederbergia citrisecunda</name>
    <dbReference type="NCBI Taxonomy" id="2833583"/>
    <lineage>
        <taxon>Bacteria</taxon>
        <taxon>Bacillati</taxon>
        <taxon>Bacillota</taxon>
        <taxon>Bacilli</taxon>
        <taxon>Bacillales</taxon>
        <taxon>Bacillaceae</taxon>
        <taxon>Lederbergia</taxon>
    </lineage>
</organism>